<proteinExistence type="predicted"/>
<sequence length="462" mass="51621">MHRLSRLRPPLHPLKLHQRAYSLIPRGQHLPPTLYRPTGEPVRTQTVRFTSPPFFTRRRTLIWAVYAGVGYLYLNLFIKFFEIEIAVLDDEEDTTASKEEDGVEITAEEEASGIFYADESSTFIPFTWPKPLPRTFYKGSDPEWKEFIKVAQNKPRHKDLQSELVRLVFSGSIKHPTVSAALGPNPKVGKYWLDISFPDAPPPEYVRTGIEVGEGYVAWSKQKVSQENRFRWARVVWPEAAARSLWVGGKTLFDVEFRRVKQAMGWEGRDPNSVEEKYRMAVLMMEKRELQKQQRQSPRGGRTAQVGEGGAPPSRNDGGGGGATAEGADTVVTTPSGSTSAASPPTENPHQALAKVPSEAPPPPPDPNARWWQIPTPPIPEAIPIALHVATATLSKSWLPQKPLEPPRGSFVVQGLVEVKGERGRVMFDVQSAYDPKENKFVAVQASVRGVKRWRQSPRGGP</sequence>
<gene>
    <name evidence="3" type="ORF">LTR97_008653</name>
</gene>
<name>A0AAN7ZZW2_9PEZI</name>
<feature type="compositionally biased region" description="Low complexity" evidence="1">
    <location>
        <begin position="325"/>
        <end position="345"/>
    </location>
</feature>
<keyword evidence="2" id="KW-0472">Membrane</keyword>
<comment type="caution">
    <text evidence="3">The sequence shown here is derived from an EMBL/GenBank/DDBJ whole genome shotgun (WGS) entry which is preliminary data.</text>
</comment>
<dbReference type="Proteomes" id="UP001310594">
    <property type="component" value="Unassembled WGS sequence"/>
</dbReference>
<evidence type="ECO:0000256" key="2">
    <source>
        <dbReference type="SAM" id="Phobius"/>
    </source>
</evidence>
<organism evidence="3 4">
    <name type="scientific">Elasticomyces elasticus</name>
    <dbReference type="NCBI Taxonomy" id="574655"/>
    <lineage>
        <taxon>Eukaryota</taxon>
        <taxon>Fungi</taxon>
        <taxon>Dikarya</taxon>
        <taxon>Ascomycota</taxon>
        <taxon>Pezizomycotina</taxon>
        <taxon>Dothideomycetes</taxon>
        <taxon>Dothideomycetidae</taxon>
        <taxon>Mycosphaerellales</taxon>
        <taxon>Teratosphaeriaceae</taxon>
        <taxon>Elasticomyces</taxon>
    </lineage>
</organism>
<reference evidence="3" key="1">
    <citation type="submission" date="2023-08" db="EMBL/GenBank/DDBJ databases">
        <title>Black Yeasts Isolated from many extreme environments.</title>
        <authorList>
            <person name="Coleine C."/>
            <person name="Stajich J.E."/>
            <person name="Selbmann L."/>
        </authorList>
    </citation>
    <scope>NUCLEOTIDE SEQUENCE</scope>
    <source>
        <strain evidence="3">CCFEE 5810</strain>
    </source>
</reference>
<evidence type="ECO:0000313" key="3">
    <source>
        <dbReference type="EMBL" id="KAK5695147.1"/>
    </source>
</evidence>
<protein>
    <submittedName>
        <fullName evidence="3">Uncharacterized protein</fullName>
    </submittedName>
</protein>
<accession>A0AAN7ZZW2</accession>
<evidence type="ECO:0000313" key="4">
    <source>
        <dbReference type="Proteomes" id="UP001310594"/>
    </source>
</evidence>
<feature type="region of interest" description="Disordered" evidence="1">
    <location>
        <begin position="288"/>
        <end position="369"/>
    </location>
</feature>
<evidence type="ECO:0000256" key="1">
    <source>
        <dbReference type="SAM" id="MobiDB-lite"/>
    </source>
</evidence>
<dbReference type="EMBL" id="JAVRQU010000014">
    <property type="protein sequence ID" value="KAK5695147.1"/>
    <property type="molecule type" value="Genomic_DNA"/>
</dbReference>
<keyword evidence="2" id="KW-0812">Transmembrane</keyword>
<feature type="transmembrane region" description="Helical" evidence="2">
    <location>
        <begin position="61"/>
        <end position="81"/>
    </location>
</feature>
<dbReference type="AlphaFoldDB" id="A0AAN7ZZW2"/>
<keyword evidence="2" id="KW-1133">Transmembrane helix</keyword>